<dbReference type="GO" id="GO:0140359">
    <property type="term" value="F:ABC-type transporter activity"/>
    <property type="evidence" value="ECO:0007669"/>
    <property type="project" value="InterPro"/>
</dbReference>
<keyword evidence="1" id="KW-0813">Transport</keyword>
<dbReference type="SUPFAM" id="SSF52540">
    <property type="entry name" value="P-loop containing nucleoside triphosphate hydrolases"/>
    <property type="match status" value="1"/>
</dbReference>
<evidence type="ECO:0000256" key="2">
    <source>
        <dbReference type="ARBA" id="ARBA00022737"/>
    </source>
</evidence>
<sequence>MKRRLSIAISFIGNSKTVILDEPTSGVDPCSRRCIWDVLLKYKAGCTLIFTTHHLDEAEVLSDRIAILQQGQLRCCGSPSYLRETYGQGHKLKTNCIRACQIAGYIPREFCAYSSLPGSTFFVNSGTELTYVIPERADKTSFKGLFQALDQSLHHLHVTGYGISDTTLEEVFSVFLSGVREEDRRFHNESPPLPSSSFFPLLLLSVTSHGMEYPFGWFRSAALVMFVSHFFAHPLGGLERVLMLCQHCSAADTALVWYHCCFSYECRAQHCMGCCRES</sequence>
<name>A0A8B9ECY3_ANSCY</name>
<accession>A0A8B9ECY3</accession>
<reference evidence="3" key="2">
    <citation type="submission" date="2025-09" db="UniProtKB">
        <authorList>
            <consortium name="Ensembl"/>
        </authorList>
    </citation>
    <scope>IDENTIFICATION</scope>
</reference>
<dbReference type="AlphaFoldDB" id="A0A8B9ECY3"/>
<keyword evidence="4" id="KW-1185">Reference proteome</keyword>
<evidence type="ECO:0000313" key="3">
    <source>
        <dbReference type="Ensembl" id="ENSACDP00005017792.1"/>
    </source>
</evidence>
<dbReference type="Ensembl" id="ENSACDT00005021368.1">
    <property type="protein sequence ID" value="ENSACDP00005017792.1"/>
    <property type="gene ID" value="ENSACDG00005012972.1"/>
</dbReference>
<dbReference type="Gene3D" id="3.40.50.300">
    <property type="entry name" value="P-loop containing nucleotide triphosphate hydrolases"/>
    <property type="match status" value="1"/>
</dbReference>
<dbReference type="InterPro" id="IPR027417">
    <property type="entry name" value="P-loop_NTPase"/>
</dbReference>
<keyword evidence="2" id="KW-0677">Repeat</keyword>
<evidence type="ECO:0000256" key="1">
    <source>
        <dbReference type="ARBA" id="ARBA00022448"/>
    </source>
</evidence>
<dbReference type="PANTHER" id="PTHR19229">
    <property type="entry name" value="ATP-BINDING CASSETTE TRANSPORTER SUBFAMILY A ABCA"/>
    <property type="match status" value="1"/>
</dbReference>
<dbReference type="InterPro" id="IPR026082">
    <property type="entry name" value="ABCA"/>
</dbReference>
<proteinExistence type="predicted"/>
<evidence type="ECO:0000313" key="4">
    <source>
        <dbReference type="Proteomes" id="UP000694521"/>
    </source>
</evidence>
<dbReference type="PANTHER" id="PTHR19229:SF36">
    <property type="entry name" value="ATP-BINDING CASSETTE SUB-FAMILY A MEMBER 2"/>
    <property type="match status" value="1"/>
</dbReference>
<protein>
    <submittedName>
        <fullName evidence="3">Uncharacterized protein</fullName>
    </submittedName>
</protein>
<dbReference type="GO" id="GO:0016020">
    <property type="term" value="C:membrane"/>
    <property type="evidence" value="ECO:0007669"/>
    <property type="project" value="InterPro"/>
</dbReference>
<reference evidence="3" key="1">
    <citation type="submission" date="2025-08" db="UniProtKB">
        <authorList>
            <consortium name="Ensembl"/>
        </authorList>
    </citation>
    <scope>IDENTIFICATION</scope>
</reference>
<dbReference type="Proteomes" id="UP000694521">
    <property type="component" value="Unplaced"/>
</dbReference>
<dbReference type="GO" id="GO:0005319">
    <property type="term" value="F:lipid transporter activity"/>
    <property type="evidence" value="ECO:0007669"/>
    <property type="project" value="TreeGrafter"/>
</dbReference>
<organism evidence="3 4">
    <name type="scientific">Anser cygnoides</name>
    <name type="common">Swan goose</name>
    <dbReference type="NCBI Taxonomy" id="8845"/>
    <lineage>
        <taxon>Eukaryota</taxon>
        <taxon>Metazoa</taxon>
        <taxon>Chordata</taxon>
        <taxon>Craniata</taxon>
        <taxon>Vertebrata</taxon>
        <taxon>Euteleostomi</taxon>
        <taxon>Archelosauria</taxon>
        <taxon>Archosauria</taxon>
        <taxon>Dinosauria</taxon>
        <taxon>Saurischia</taxon>
        <taxon>Theropoda</taxon>
        <taxon>Coelurosauria</taxon>
        <taxon>Aves</taxon>
        <taxon>Neognathae</taxon>
        <taxon>Galloanserae</taxon>
        <taxon>Anseriformes</taxon>
        <taxon>Anatidae</taxon>
        <taxon>Anserinae</taxon>
        <taxon>Anser</taxon>
    </lineage>
</organism>